<evidence type="ECO:0000313" key="2">
    <source>
        <dbReference type="EMBL" id="AAZ45346.1"/>
    </source>
</evidence>
<accession>Q47II5</accession>
<feature type="chain" id="PRO_5004233250" description="Lipoprotein" evidence="1">
    <location>
        <begin position="21"/>
        <end position="250"/>
    </location>
</feature>
<dbReference type="HOGENOM" id="CLU_1093842_0_0_4"/>
<gene>
    <name evidence="2" type="ordered locus">Daro_0589</name>
</gene>
<dbReference type="eggNOG" id="ENOG5032SRU">
    <property type="taxonomic scope" value="Bacteria"/>
</dbReference>
<reference evidence="2" key="1">
    <citation type="submission" date="2005-08" db="EMBL/GenBank/DDBJ databases">
        <title>Complete sequence of Dechloromonas aromatica RCB.</title>
        <authorList>
            <person name="Salinero K.K."/>
            <person name="Copeland A."/>
            <person name="Lucas S."/>
            <person name="Lapidus A."/>
            <person name="Barry K."/>
            <person name="Detter J.C."/>
            <person name="Glavina T."/>
            <person name="Hammon N."/>
            <person name="Israni S."/>
            <person name="Pitluck S."/>
            <person name="Di Bartolo G."/>
            <person name="Trong S."/>
            <person name="Schmutz J."/>
            <person name="Larimer F."/>
            <person name="Land M."/>
            <person name="Ivanova N."/>
            <person name="Richardson P."/>
        </authorList>
    </citation>
    <scope>NUCLEOTIDE SEQUENCE</scope>
    <source>
        <strain evidence="2">RCB</strain>
    </source>
</reference>
<evidence type="ECO:0008006" key="3">
    <source>
        <dbReference type="Google" id="ProtNLM"/>
    </source>
</evidence>
<sequence>MNNKHALLLPLLLVAFGANADASRPGGAEQPADDASEWAFKLTPSYYATSNQHSAVDVNLRANHGPHAVWLGYYQRGSEFEQTRSGYELTLASDYAKLVPSFQWASHGFAGGAVNLELGSAVYALLGLGRTNAKDYYNLNFDPNDSVVYGLGIRLLPSTNLSLYTVKDNRLHTEQVVTHVVARYQAEQDQRLTLDLFEKHGRASPDDPSVSGKGLALTYDYQEVFVRLARDHKVNFSLDNQTRISLGMRF</sequence>
<feature type="signal peptide" evidence="1">
    <location>
        <begin position="1"/>
        <end position="20"/>
    </location>
</feature>
<dbReference type="OrthoDB" id="8854613at2"/>
<dbReference type="EMBL" id="CP000089">
    <property type="protein sequence ID" value="AAZ45346.1"/>
    <property type="molecule type" value="Genomic_DNA"/>
</dbReference>
<evidence type="ECO:0000256" key="1">
    <source>
        <dbReference type="SAM" id="SignalP"/>
    </source>
</evidence>
<dbReference type="STRING" id="159087.Daro_0589"/>
<proteinExistence type="predicted"/>
<protein>
    <recommendedName>
        <fullName evidence="3">Lipoprotein</fullName>
    </recommendedName>
</protein>
<keyword evidence="1" id="KW-0732">Signal</keyword>
<dbReference type="AlphaFoldDB" id="Q47II5"/>
<dbReference type="KEGG" id="dar:Daro_0589"/>
<organism evidence="2">
    <name type="scientific">Dechloromonas aromatica (strain RCB)</name>
    <dbReference type="NCBI Taxonomy" id="159087"/>
    <lineage>
        <taxon>Bacteria</taxon>
        <taxon>Pseudomonadati</taxon>
        <taxon>Pseudomonadota</taxon>
        <taxon>Betaproteobacteria</taxon>
        <taxon>Rhodocyclales</taxon>
        <taxon>Azonexaceae</taxon>
        <taxon>Dechloromonas</taxon>
    </lineage>
</organism>
<name>Q47II5_DECAR</name>